<reference evidence="1" key="1">
    <citation type="submission" date="2023-06" db="EMBL/GenBank/DDBJ databases">
        <title>Genome-scale phylogeny and comparative genomics of the fungal order Sordariales.</title>
        <authorList>
            <consortium name="Lawrence Berkeley National Laboratory"/>
            <person name="Hensen N."/>
            <person name="Bonometti L."/>
            <person name="Westerberg I."/>
            <person name="Brannstrom I.O."/>
            <person name="Guillou S."/>
            <person name="Cros-Aarteil S."/>
            <person name="Calhoun S."/>
            <person name="Haridas S."/>
            <person name="Kuo A."/>
            <person name="Mondo S."/>
            <person name="Pangilinan J."/>
            <person name="Riley R."/>
            <person name="Labutti K."/>
            <person name="Andreopoulos B."/>
            <person name="Lipzen A."/>
            <person name="Chen C."/>
            <person name="Yanf M."/>
            <person name="Daum C."/>
            <person name="Ng V."/>
            <person name="Clum A."/>
            <person name="Steindorff A."/>
            <person name="Ohm R."/>
            <person name="Martin F."/>
            <person name="Silar P."/>
            <person name="Natvig D."/>
            <person name="Lalanne C."/>
            <person name="Gautier V."/>
            <person name="Ament-Velasquez S.L."/>
            <person name="Kruys A."/>
            <person name="Hutchinson M.I."/>
            <person name="Powell A.J."/>
            <person name="Barry K."/>
            <person name="Miller A.N."/>
            <person name="Grigoriev I.V."/>
            <person name="Debuchy R."/>
            <person name="Gladieux P."/>
            <person name="Thoren M.H."/>
            <person name="Johannesson H."/>
        </authorList>
    </citation>
    <scope>NUCLEOTIDE SEQUENCE</scope>
    <source>
        <strain evidence="1">CBS 307.81</strain>
    </source>
</reference>
<name>A0AA39YKK4_9PEZI</name>
<organism evidence="1 2">
    <name type="scientific">Cercophora samala</name>
    <dbReference type="NCBI Taxonomy" id="330535"/>
    <lineage>
        <taxon>Eukaryota</taxon>
        <taxon>Fungi</taxon>
        <taxon>Dikarya</taxon>
        <taxon>Ascomycota</taxon>
        <taxon>Pezizomycotina</taxon>
        <taxon>Sordariomycetes</taxon>
        <taxon>Sordariomycetidae</taxon>
        <taxon>Sordariales</taxon>
        <taxon>Lasiosphaeriaceae</taxon>
        <taxon>Cercophora</taxon>
    </lineage>
</organism>
<comment type="caution">
    <text evidence="1">The sequence shown here is derived from an EMBL/GenBank/DDBJ whole genome shotgun (WGS) entry which is preliminary data.</text>
</comment>
<evidence type="ECO:0000313" key="1">
    <source>
        <dbReference type="EMBL" id="KAK0654317.1"/>
    </source>
</evidence>
<accession>A0AA39YKK4</accession>
<dbReference type="Proteomes" id="UP001174997">
    <property type="component" value="Unassembled WGS sequence"/>
</dbReference>
<sequence length="294" mass="32491">MNTDAVESDEGTNDWELDEALDDASATIGLGEAGEAESGYHISNDPKQPFQRSIAVDRQQGVLEARCRSREIVHGRLSPDSDEYATFLVYDIDLDTSKRSRRITNATVEFRFNSSVRDGEAPLVHSLAPKERERRLASTQEETITYKTEGKVEAGPISIANAGVTIGYEKTTSKTTQDDARVTGGTLSDNYGREIGARWRLTENSTTKSGVPSHLRCAMLLSREDNGPFECKVTIRLEADWKSELGRRLVGTTPSDDPVLFNPELKPTNRLCKEGYDTENLGGIDLQGFVAIRD</sequence>
<gene>
    <name evidence="1" type="ORF">QBC41DRAFT_332254</name>
</gene>
<dbReference type="EMBL" id="JAULSY010000223">
    <property type="protein sequence ID" value="KAK0654317.1"/>
    <property type="molecule type" value="Genomic_DNA"/>
</dbReference>
<keyword evidence="2" id="KW-1185">Reference proteome</keyword>
<evidence type="ECO:0000313" key="2">
    <source>
        <dbReference type="Proteomes" id="UP001174997"/>
    </source>
</evidence>
<proteinExistence type="predicted"/>
<protein>
    <submittedName>
        <fullName evidence="1">Uncharacterized protein</fullName>
    </submittedName>
</protein>
<dbReference type="AlphaFoldDB" id="A0AA39YKK4"/>